<dbReference type="PANTHER" id="PTHR44757">
    <property type="entry name" value="DIGUANYLATE CYCLASE DGCP"/>
    <property type="match status" value="1"/>
</dbReference>
<accession>A0A841H4Q8</accession>
<dbReference type="SMART" id="SM00267">
    <property type="entry name" value="GGDEF"/>
    <property type="match status" value="1"/>
</dbReference>
<dbReference type="SMART" id="SM00091">
    <property type="entry name" value="PAS"/>
    <property type="match status" value="1"/>
</dbReference>
<gene>
    <name evidence="5" type="ORF">HNQ61_004624</name>
</gene>
<dbReference type="InterPro" id="IPR000014">
    <property type="entry name" value="PAS"/>
</dbReference>
<dbReference type="PROSITE" id="PS50887">
    <property type="entry name" value="GGDEF"/>
    <property type="match status" value="1"/>
</dbReference>
<dbReference type="SUPFAM" id="SSF55073">
    <property type="entry name" value="Nucleotide cyclase"/>
    <property type="match status" value="1"/>
</dbReference>
<dbReference type="GO" id="GO:0006355">
    <property type="term" value="P:regulation of DNA-templated transcription"/>
    <property type="evidence" value="ECO:0007669"/>
    <property type="project" value="InterPro"/>
</dbReference>
<dbReference type="NCBIfam" id="TIGR00229">
    <property type="entry name" value="sensory_box"/>
    <property type="match status" value="1"/>
</dbReference>
<dbReference type="InterPro" id="IPR035965">
    <property type="entry name" value="PAS-like_dom_sf"/>
</dbReference>
<dbReference type="Gene3D" id="3.20.20.450">
    <property type="entry name" value="EAL domain"/>
    <property type="match status" value="1"/>
</dbReference>
<dbReference type="SMART" id="SM00086">
    <property type="entry name" value="PAC"/>
    <property type="match status" value="1"/>
</dbReference>
<evidence type="ECO:0000259" key="2">
    <source>
        <dbReference type="PROSITE" id="PS50113"/>
    </source>
</evidence>
<dbReference type="SUPFAM" id="SSF55785">
    <property type="entry name" value="PYP-like sensor domain (PAS domain)"/>
    <property type="match status" value="1"/>
</dbReference>
<protein>
    <submittedName>
        <fullName evidence="5">Diguanylate cyclase (GGDEF)-like protein/PAS domain S-box-containing protein</fullName>
    </submittedName>
</protein>
<dbReference type="SUPFAM" id="SSF55781">
    <property type="entry name" value="GAF domain-like"/>
    <property type="match status" value="1"/>
</dbReference>
<evidence type="ECO:0000313" key="6">
    <source>
        <dbReference type="Proteomes" id="UP000582837"/>
    </source>
</evidence>
<dbReference type="NCBIfam" id="TIGR00254">
    <property type="entry name" value="GGDEF"/>
    <property type="match status" value="1"/>
</dbReference>
<dbReference type="InterPro" id="IPR000700">
    <property type="entry name" value="PAS-assoc_C"/>
</dbReference>
<dbReference type="SMART" id="SM00052">
    <property type="entry name" value="EAL"/>
    <property type="match status" value="1"/>
</dbReference>
<feature type="domain" description="PAS" evidence="1">
    <location>
        <begin position="125"/>
        <end position="195"/>
    </location>
</feature>
<dbReference type="AlphaFoldDB" id="A0A841H4Q8"/>
<evidence type="ECO:0000259" key="1">
    <source>
        <dbReference type="PROSITE" id="PS50112"/>
    </source>
</evidence>
<dbReference type="InterPro" id="IPR029787">
    <property type="entry name" value="Nucleotide_cyclase"/>
</dbReference>
<dbReference type="CDD" id="cd01948">
    <property type="entry name" value="EAL"/>
    <property type="match status" value="1"/>
</dbReference>
<dbReference type="RefSeq" id="WP_170037164.1">
    <property type="nucleotide sequence ID" value="NZ_JABDTL010000002.1"/>
</dbReference>
<reference evidence="5 6" key="1">
    <citation type="submission" date="2020-08" db="EMBL/GenBank/DDBJ databases">
        <title>Genomic Encyclopedia of Type Strains, Phase IV (KMG-IV): sequencing the most valuable type-strain genomes for metagenomic binning, comparative biology and taxonomic classification.</title>
        <authorList>
            <person name="Goeker M."/>
        </authorList>
    </citation>
    <scope>NUCLEOTIDE SEQUENCE [LARGE SCALE GENOMIC DNA]</scope>
    <source>
        <strain evidence="5 6">DSM 29007</strain>
    </source>
</reference>
<dbReference type="Pfam" id="PF00989">
    <property type="entry name" value="PAS"/>
    <property type="match status" value="1"/>
</dbReference>
<evidence type="ECO:0000259" key="4">
    <source>
        <dbReference type="PROSITE" id="PS50887"/>
    </source>
</evidence>
<dbReference type="Gene3D" id="3.30.70.270">
    <property type="match status" value="1"/>
</dbReference>
<dbReference type="InterPro" id="IPR043128">
    <property type="entry name" value="Rev_trsase/Diguanyl_cyclase"/>
</dbReference>
<feature type="domain" description="EAL" evidence="3">
    <location>
        <begin position="427"/>
        <end position="679"/>
    </location>
</feature>
<dbReference type="PROSITE" id="PS50883">
    <property type="entry name" value="EAL"/>
    <property type="match status" value="1"/>
</dbReference>
<dbReference type="PROSITE" id="PS50113">
    <property type="entry name" value="PAC"/>
    <property type="match status" value="1"/>
</dbReference>
<organism evidence="5 6">
    <name type="scientific">Longimicrobium terrae</name>
    <dbReference type="NCBI Taxonomy" id="1639882"/>
    <lineage>
        <taxon>Bacteria</taxon>
        <taxon>Pseudomonadati</taxon>
        <taxon>Gemmatimonadota</taxon>
        <taxon>Longimicrobiia</taxon>
        <taxon>Longimicrobiales</taxon>
        <taxon>Longimicrobiaceae</taxon>
        <taxon>Longimicrobium</taxon>
    </lineage>
</organism>
<dbReference type="InterPro" id="IPR001610">
    <property type="entry name" value="PAC"/>
</dbReference>
<dbReference type="InterPro" id="IPR052155">
    <property type="entry name" value="Biofilm_reg_signaling"/>
</dbReference>
<dbReference type="InterPro" id="IPR035919">
    <property type="entry name" value="EAL_sf"/>
</dbReference>
<dbReference type="PANTHER" id="PTHR44757:SF2">
    <property type="entry name" value="BIOFILM ARCHITECTURE MAINTENANCE PROTEIN MBAA"/>
    <property type="match status" value="1"/>
</dbReference>
<dbReference type="SUPFAM" id="SSF141868">
    <property type="entry name" value="EAL domain-like"/>
    <property type="match status" value="1"/>
</dbReference>
<dbReference type="CDD" id="cd00130">
    <property type="entry name" value="PAS"/>
    <property type="match status" value="1"/>
</dbReference>
<comment type="caution">
    <text evidence="5">The sequence shown here is derived from an EMBL/GenBank/DDBJ whole genome shotgun (WGS) entry which is preliminary data.</text>
</comment>
<evidence type="ECO:0000259" key="3">
    <source>
        <dbReference type="PROSITE" id="PS50883"/>
    </source>
</evidence>
<sequence length="683" mass="74212">MPHRALRNRSDWPRLAARTLHAPSGLLLSREADGSVSERPFGDASLIPALRPMAARCMETVEPHASVGVLCAPICDSAGTLLGALAVGEAGRTWQQPEMALLRELGAGAAAEISSRIAAAALRESEERFRAMFEGAAIGVLVVDMDGRIVQSNTAYRAMVRLSERELHGLHFWKLTHPGENAASLNLFHDLAAGRRNAYRVEMRYQLQDGSAIWVHLATSVVRDGAGRPSFCVAMVENITGRKEMEQRLRHDALHDALTDLPNRTLFATRLAQAAARVEADGTPRPFAVYFLDLDRFKLVTDSLGHLVGDELLRAVAGRLRGCVRPADTVARFGGKEFVLLLDGVGSAAEAGRRAEELQAVLAVPVDLDGYEVFTSASIGIALSADAPGEPQNLLRNADAAMYRARAAAQERYAVFNESMHNQALARLQLETDLRQAIRRGEFRLVYQPIVDLAADRVAGWEVLVRWRHPVRGMVSPLEFIGVAEDTGLIVPLGRWVLHEGCRQLAEWMAADPDGGPRFITVNVSARQFLDVQLVDEVERAMRDHGLRPGSLKLELTESTVMGDPAAAAGLLGRLRGLGIPIYLDDFGTGYSSLAYLHQLPLDGLKIDRSFVQRSGEMAVVQTIVALARSLGVVVVAEGIEEPAQLEALRAMGCEYGQGYLFAKPLEPEAVAATLRVPVPVVA</sequence>
<feature type="domain" description="PAC" evidence="2">
    <location>
        <begin position="199"/>
        <end position="251"/>
    </location>
</feature>
<dbReference type="CDD" id="cd01949">
    <property type="entry name" value="GGDEF"/>
    <property type="match status" value="1"/>
</dbReference>
<dbReference type="EMBL" id="JACHIA010000019">
    <property type="protein sequence ID" value="MBB6072958.1"/>
    <property type="molecule type" value="Genomic_DNA"/>
</dbReference>
<dbReference type="Gene3D" id="3.30.450.20">
    <property type="entry name" value="PAS domain"/>
    <property type="match status" value="1"/>
</dbReference>
<proteinExistence type="predicted"/>
<dbReference type="InterPro" id="IPR000160">
    <property type="entry name" value="GGDEF_dom"/>
</dbReference>
<name>A0A841H4Q8_9BACT</name>
<dbReference type="PROSITE" id="PS50112">
    <property type="entry name" value="PAS"/>
    <property type="match status" value="1"/>
</dbReference>
<dbReference type="Pfam" id="PF00990">
    <property type="entry name" value="GGDEF"/>
    <property type="match status" value="1"/>
</dbReference>
<dbReference type="InterPro" id="IPR013767">
    <property type="entry name" value="PAS_fold"/>
</dbReference>
<evidence type="ECO:0000313" key="5">
    <source>
        <dbReference type="EMBL" id="MBB6072958.1"/>
    </source>
</evidence>
<feature type="domain" description="GGDEF" evidence="4">
    <location>
        <begin position="285"/>
        <end position="418"/>
    </location>
</feature>
<keyword evidence="6" id="KW-1185">Reference proteome</keyword>
<dbReference type="Proteomes" id="UP000582837">
    <property type="component" value="Unassembled WGS sequence"/>
</dbReference>
<dbReference type="Pfam" id="PF00563">
    <property type="entry name" value="EAL"/>
    <property type="match status" value="1"/>
</dbReference>
<dbReference type="InterPro" id="IPR001633">
    <property type="entry name" value="EAL_dom"/>
</dbReference>